<sequence length="63" mass="7018">MTSITLSGKSKSKLKLIEQLARELGSTIEKTPNNETIKAMEDARSGKGLTRVKTFEEYKEATE</sequence>
<dbReference type="Proteomes" id="UP000245370">
    <property type="component" value="Unassembled WGS sequence"/>
</dbReference>
<organism evidence="1 2">
    <name type="scientific">Brumimicrobium oceani</name>
    <dbReference type="NCBI Taxonomy" id="2100725"/>
    <lineage>
        <taxon>Bacteria</taxon>
        <taxon>Pseudomonadati</taxon>
        <taxon>Bacteroidota</taxon>
        <taxon>Flavobacteriia</taxon>
        <taxon>Flavobacteriales</taxon>
        <taxon>Crocinitomicaceae</taxon>
        <taxon>Brumimicrobium</taxon>
    </lineage>
</organism>
<keyword evidence="2" id="KW-1185">Reference proteome</keyword>
<proteinExistence type="predicted"/>
<evidence type="ECO:0000313" key="2">
    <source>
        <dbReference type="Proteomes" id="UP000245370"/>
    </source>
</evidence>
<dbReference type="OrthoDB" id="965614at2"/>
<comment type="caution">
    <text evidence="1">The sequence shown here is derived from an EMBL/GenBank/DDBJ whole genome shotgun (WGS) entry which is preliminary data.</text>
</comment>
<reference evidence="1 2" key="2">
    <citation type="submission" date="2018-05" db="EMBL/GenBank/DDBJ databases">
        <authorList>
            <person name="Lanie J.A."/>
            <person name="Ng W.-L."/>
            <person name="Kazmierczak K.M."/>
            <person name="Andrzejewski T.M."/>
            <person name="Davidsen T.M."/>
            <person name="Wayne K.J."/>
            <person name="Tettelin H."/>
            <person name="Glass J.I."/>
            <person name="Rusch D."/>
            <person name="Podicherti R."/>
            <person name="Tsui H.-C.T."/>
            <person name="Winkler M.E."/>
        </authorList>
    </citation>
    <scope>NUCLEOTIDE SEQUENCE [LARGE SCALE GENOMIC DNA]</scope>
    <source>
        <strain evidence="1 2">C305</strain>
    </source>
</reference>
<dbReference type="RefSeq" id="WP_109359404.1">
    <property type="nucleotide sequence ID" value="NZ_QFRJ01000005.1"/>
</dbReference>
<dbReference type="EMBL" id="QFRJ01000005">
    <property type="protein sequence ID" value="PWH85699.1"/>
    <property type="molecule type" value="Genomic_DNA"/>
</dbReference>
<gene>
    <name evidence="1" type="ORF">DIT68_08685</name>
</gene>
<accession>A0A2U2XD18</accession>
<reference evidence="1 2" key="1">
    <citation type="submission" date="2018-05" db="EMBL/GenBank/DDBJ databases">
        <title>Brumimicrobium oceani sp. nov., isolated from coastal sediment.</title>
        <authorList>
            <person name="Kou Y."/>
        </authorList>
    </citation>
    <scope>NUCLEOTIDE SEQUENCE [LARGE SCALE GENOMIC DNA]</scope>
    <source>
        <strain evidence="1 2">C305</strain>
    </source>
</reference>
<name>A0A2U2XD18_9FLAO</name>
<dbReference type="AlphaFoldDB" id="A0A2U2XD18"/>
<protein>
    <submittedName>
        <fullName evidence="1">Uncharacterized protein</fullName>
    </submittedName>
</protein>
<evidence type="ECO:0000313" key="1">
    <source>
        <dbReference type="EMBL" id="PWH85699.1"/>
    </source>
</evidence>